<evidence type="ECO:0000256" key="2">
    <source>
        <dbReference type="ARBA" id="ARBA00022603"/>
    </source>
</evidence>
<reference evidence="6 7" key="1">
    <citation type="submission" date="2018-10" db="EMBL/GenBank/DDBJ databases">
        <authorList>
            <person name="Zhang X."/>
        </authorList>
    </citation>
    <scope>NUCLEOTIDE SEQUENCE [LARGE SCALE GENOMIC DNA]</scope>
    <source>
        <strain evidence="6 7">SK-G1</strain>
    </source>
</reference>
<keyword evidence="7" id="KW-1185">Reference proteome</keyword>
<dbReference type="PROSITE" id="PS00092">
    <property type="entry name" value="N6_MTASE"/>
    <property type="match status" value="1"/>
</dbReference>
<keyword evidence="2" id="KW-0489">Methyltransferase</keyword>
<evidence type="ECO:0000256" key="3">
    <source>
        <dbReference type="ARBA" id="ARBA00022679"/>
    </source>
</evidence>
<dbReference type="RefSeq" id="WP_122014700.1">
    <property type="nucleotide sequence ID" value="NZ_CP033169.1"/>
</dbReference>
<dbReference type="GO" id="GO:0003676">
    <property type="term" value="F:nucleic acid binding"/>
    <property type="evidence" value="ECO:0007669"/>
    <property type="project" value="InterPro"/>
</dbReference>
<dbReference type="Pfam" id="PF02086">
    <property type="entry name" value="MethyltransfD12"/>
    <property type="match status" value="1"/>
</dbReference>
<evidence type="ECO:0000256" key="5">
    <source>
        <dbReference type="ARBA" id="ARBA00047942"/>
    </source>
</evidence>
<dbReference type="EC" id="2.1.1.72" evidence="1"/>
<dbReference type="Gene3D" id="3.40.50.150">
    <property type="entry name" value="Vaccinia Virus protein VP39"/>
    <property type="match status" value="1"/>
</dbReference>
<dbReference type="GO" id="GO:0009307">
    <property type="term" value="P:DNA restriction-modification system"/>
    <property type="evidence" value="ECO:0007669"/>
    <property type="project" value="InterPro"/>
</dbReference>
<keyword evidence="3" id="KW-0808">Transferase</keyword>
<dbReference type="PRINTS" id="PR00505">
    <property type="entry name" value="D12N6MTFRASE"/>
</dbReference>
<name>A0A3G2R589_9FIRM</name>
<dbReference type="InterPro" id="IPR012327">
    <property type="entry name" value="MeTrfase_D12"/>
</dbReference>
<evidence type="ECO:0000256" key="1">
    <source>
        <dbReference type="ARBA" id="ARBA00011900"/>
    </source>
</evidence>
<organism evidence="6 7">
    <name type="scientific">Biomaibacter acetigenes</name>
    <dbReference type="NCBI Taxonomy" id="2316383"/>
    <lineage>
        <taxon>Bacteria</taxon>
        <taxon>Bacillati</taxon>
        <taxon>Bacillota</taxon>
        <taxon>Clostridia</taxon>
        <taxon>Thermosediminibacterales</taxon>
        <taxon>Tepidanaerobacteraceae</taxon>
        <taxon>Biomaibacter</taxon>
    </lineage>
</organism>
<evidence type="ECO:0000313" key="7">
    <source>
        <dbReference type="Proteomes" id="UP000280960"/>
    </source>
</evidence>
<dbReference type="GO" id="GO:0032259">
    <property type="term" value="P:methylation"/>
    <property type="evidence" value="ECO:0007669"/>
    <property type="project" value="UniProtKB-KW"/>
</dbReference>
<dbReference type="Proteomes" id="UP000280960">
    <property type="component" value="Chromosome"/>
</dbReference>
<sequence length="336" mass="38718">MKFLQALPPYFGGKQNLLKKIFNLLPGPEKAPTFVDAFLGGGSVSLYAKAMGYKVHCNDLAERAAVIGRGLIENARTRLNKTDVAMLLKPNDYSLCQKEPLIKYFTDDDAVFIDTILGNLRQKEAGYKKDLLTLALINFILRSRHHGDFGVQWTYEALRPKENIYLPLGHMRSAKLYLKSSTDRLLKEIRKVNASVFSNGQENTFSQMDVLQFLERVRADIAYFDPPYYGSAPYEERYKVLDWILKGEVKEPEISGFNKQQAYHLIEDMLERAEWAKIWVISYGGPKVDRREFLSIVQRHRPTAVEIPLKYKYRFGNQKADSDKRDTEILIYAERG</sequence>
<dbReference type="InterPro" id="IPR002052">
    <property type="entry name" value="DNA_methylase_N6_adenine_CS"/>
</dbReference>
<protein>
    <recommendedName>
        <fullName evidence="1">site-specific DNA-methyltransferase (adenine-specific)</fullName>
        <ecNumber evidence="1">2.1.1.72</ecNumber>
    </recommendedName>
</protein>
<comment type="catalytic activity">
    <reaction evidence="5">
        <text>a 2'-deoxyadenosine in DNA + S-adenosyl-L-methionine = an N(6)-methyl-2'-deoxyadenosine in DNA + S-adenosyl-L-homocysteine + H(+)</text>
        <dbReference type="Rhea" id="RHEA:15197"/>
        <dbReference type="Rhea" id="RHEA-COMP:12418"/>
        <dbReference type="Rhea" id="RHEA-COMP:12419"/>
        <dbReference type="ChEBI" id="CHEBI:15378"/>
        <dbReference type="ChEBI" id="CHEBI:57856"/>
        <dbReference type="ChEBI" id="CHEBI:59789"/>
        <dbReference type="ChEBI" id="CHEBI:90615"/>
        <dbReference type="ChEBI" id="CHEBI:90616"/>
        <dbReference type="EC" id="2.1.1.72"/>
    </reaction>
</comment>
<dbReference type="GO" id="GO:0009007">
    <property type="term" value="F:site-specific DNA-methyltransferase (adenine-specific) activity"/>
    <property type="evidence" value="ECO:0007669"/>
    <property type="project" value="UniProtKB-EC"/>
</dbReference>
<evidence type="ECO:0000256" key="4">
    <source>
        <dbReference type="ARBA" id="ARBA00022691"/>
    </source>
</evidence>
<keyword evidence="4" id="KW-0949">S-adenosyl-L-methionine</keyword>
<accession>A0A3G2R589</accession>
<dbReference type="EMBL" id="CP033169">
    <property type="protein sequence ID" value="AYO30610.1"/>
    <property type="molecule type" value="Genomic_DNA"/>
</dbReference>
<dbReference type="AlphaFoldDB" id="A0A3G2R589"/>
<dbReference type="KEGG" id="bacg:D2962_08230"/>
<proteinExistence type="predicted"/>
<dbReference type="InterPro" id="IPR029063">
    <property type="entry name" value="SAM-dependent_MTases_sf"/>
</dbReference>
<evidence type="ECO:0000313" key="6">
    <source>
        <dbReference type="EMBL" id="AYO30610.1"/>
    </source>
</evidence>
<gene>
    <name evidence="6" type="ORF">D2962_08230</name>
</gene>
<dbReference type="SUPFAM" id="SSF53335">
    <property type="entry name" value="S-adenosyl-L-methionine-dependent methyltransferases"/>
    <property type="match status" value="1"/>
</dbReference>